<feature type="transmembrane region" description="Helical" evidence="2">
    <location>
        <begin position="292"/>
        <end position="318"/>
    </location>
</feature>
<dbReference type="Gene3D" id="1.20.1110.10">
    <property type="entry name" value="Calcium-transporting ATPase, transmembrane domain"/>
    <property type="match status" value="1"/>
</dbReference>
<dbReference type="InterPro" id="IPR001757">
    <property type="entry name" value="P_typ_ATPase"/>
</dbReference>
<dbReference type="InterPro" id="IPR036412">
    <property type="entry name" value="HAD-like_sf"/>
</dbReference>
<dbReference type="GO" id="GO:0016887">
    <property type="term" value="F:ATP hydrolysis activity"/>
    <property type="evidence" value="ECO:0007669"/>
    <property type="project" value="InterPro"/>
</dbReference>
<dbReference type="PANTHER" id="PTHR42861">
    <property type="entry name" value="CALCIUM-TRANSPORTING ATPASE"/>
    <property type="match status" value="1"/>
</dbReference>
<keyword evidence="1" id="KW-0460">Magnesium</keyword>
<proteinExistence type="predicted"/>
<keyword evidence="2" id="KW-0812">Transmembrane</keyword>
<dbReference type="GO" id="GO:0016020">
    <property type="term" value="C:membrane"/>
    <property type="evidence" value="ECO:0007669"/>
    <property type="project" value="InterPro"/>
</dbReference>
<dbReference type="InterPro" id="IPR023214">
    <property type="entry name" value="HAD_sf"/>
</dbReference>
<dbReference type="Gene3D" id="3.40.50.1000">
    <property type="entry name" value="HAD superfamily/HAD-like"/>
    <property type="match status" value="1"/>
</dbReference>
<comment type="caution">
    <text evidence="4">The sequence shown here is derived from an EMBL/GenBank/DDBJ whole genome shotgun (WGS) entry which is preliminary data.</text>
</comment>
<protein>
    <recommendedName>
        <fullName evidence="3">FAR1 domain-containing protein</fullName>
    </recommendedName>
</protein>
<dbReference type="EMBL" id="JAKOGI010000940">
    <property type="protein sequence ID" value="KAJ8429070.1"/>
    <property type="molecule type" value="Genomic_DNA"/>
</dbReference>
<keyword evidence="5" id="KW-1185">Reference proteome</keyword>
<dbReference type="GO" id="GO:0005524">
    <property type="term" value="F:ATP binding"/>
    <property type="evidence" value="ECO:0007669"/>
    <property type="project" value="InterPro"/>
</dbReference>
<reference evidence="4" key="1">
    <citation type="submission" date="2022-04" db="EMBL/GenBank/DDBJ databases">
        <title>Carnegiea gigantea Genome sequencing and assembly v2.</title>
        <authorList>
            <person name="Copetti D."/>
            <person name="Sanderson M.J."/>
            <person name="Burquez A."/>
            <person name="Wojciechowski M.F."/>
        </authorList>
    </citation>
    <scope>NUCLEOTIDE SEQUENCE</scope>
    <source>
        <strain evidence="4">SGP5-SGP5p</strain>
        <tissue evidence="4">Aerial part</tissue>
    </source>
</reference>
<dbReference type="AlphaFoldDB" id="A0A9Q1JQI4"/>
<accession>A0A9Q1JQI4</accession>
<dbReference type="SUPFAM" id="SSF56784">
    <property type="entry name" value="HAD-like"/>
    <property type="match status" value="1"/>
</dbReference>
<dbReference type="PRINTS" id="PR00120">
    <property type="entry name" value="HATPASE"/>
</dbReference>
<gene>
    <name evidence="4" type="ORF">Cgig2_031361</name>
</gene>
<evidence type="ECO:0000256" key="2">
    <source>
        <dbReference type="SAM" id="Phobius"/>
    </source>
</evidence>
<keyword evidence="2" id="KW-0472">Membrane</keyword>
<dbReference type="Pfam" id="PF03101">
    <property type="entry name" value="FAR1"/>
    <property type="match status" value="1"/>
</dbReference>
<evidence type="ECO:0000313" key="5">
    <source>
        <dbReference type="Proteomes" id="UP001153076"/>
    </source>
</evidence>
<evidence type="ECO:0000259" key="3">
    <source>
        <dbReference type="Pfam" id="PF03101"/>
    </source>
</evidence>
<dbReference type="InterPro" id="IPR004330">
    <property type="entry name" value="FAR1_DNA_bnd_dom"/>
</dbReference>
<dbReference type="Proteomes" id="UP001153076">
    <property type="component" value="Unassembled WGS sequence"/>
</dbReference>
<sequence length="399" mass="44342">MGIFKPSVTILLSDVGQSTPQMTDEIKDQLFSFVLGHTEAAVNGSDGNERGRWKLVALYSLYSDFSSSTLCDLWLSPLLADELEKSKPVIVTGDLNLLTKRLIYITQLRGIEGVDLIGIVDETQCVQDIMHDIVSEEKQNEGTSSNFIDKRLDNLDENDMKKLIFKTPVECEVFYFSYAKAIGFGVGREALRINRHGIVTSLRFCCDREGVRSEKDKNCEDKKRKARDETRCFCKAFIKHKYEIVTKLQERKHICGMTGDGVSDAPALKKADIGIAVADATDIYAVSITIHMVFGFIFIALIWKFDFASFMLLIIAILNDGTIKIISKDMGKPSLQPDGWKLKEIFATGIVLGVSAKVLKPTIIPPIVKPAVDSPAIVLVRACGYSARVHTSPSPEHQD</sequence>
<dbReference type="OrthoDB" id="2929958at2759"/>
<evidence type="ECO:0000313" key="4">
    <source>
        <dbReference type="EMBL" id="KAJ8429070.1"/>
    </source>
</evidence>
<organism evidence="4 5">
    <name type="scientific">Carnegiea gigantea</name>
    <dbReference type="NCBI Taxonomy" id="171969"/>
    <lineage>
        <taxon>Eukaryota</taxon>
        <taxon>Viridiplantae</taxon>
        <taxon>Streptophyta</taxon>
        <taxon>Embryophyta</taxon>
        <taxon>Tracheophyta</taxon>
        <taxon>Spermatophyta</taxon>
        <taxon>Magnoliopsida</taxon>
        <taxon>eudicotyledons</taxon>
        <taxon>Gunneridae</taxon>
        <taxon>Pentapetalae</taxon>
        <taxon>Caryophyllales</taxon>
        <taxon>Cactineae</taxon>
        <taxon>Cactaceae</taxon>
        <taxon>Cactoideae</taxon>
        <taxon>Echinocereeae</taxon>
        <taxon>Carnegiea</taxon>
    </lineage>
</organism>
<evidence type="ECO:0000256" key="1">
    <source>
        <dbReference type="ARBA" id="ARBA00022842"/>
    </source>
</evidence>
<keyword evidence="2" id="KW-1133">Transmembrane helix</keyword>
<name>A0A9Q1JQI4_9CARY</name>
<feature type="domain" description="FAR1" evidence="3">
    <location>
        <begin position="174"/>
        <end position="244"/>
    </location>
</feature>